<evidence type="ECO:0008006" key="2">
    <source>
        <dbReference type="Google" id="ProtNLM"/>
    </source>
</evidence>
<dbReference type="GO" id="GO:0005634">
    <property type="term" value="C:nucleus"/>
    <property type="evidence" value="ECO:0007669"/>
    <property type="project" value="TreeGrafter"/>
</dbReference>
<reference evidence="1" key="1">
    <citation type="submission" date="2015-12" db="EMBL/GenBank/DDBJ databases">
        <title>De novo transcriptome assembly of four potential Pierce s Disease insect vectors from Arizona vineyards.</title>
        <authorList>
            <person name="Tassone E.E."/>
        </authorList>
    </citation>
    <scope>NUCLEOTIDE SEQUENCE</scope>
</reference>
<protein>
    <recommendedName>
        <fullName evidence="2">Dynein heavy chain tail domain-containing protein</fullName>
    </recommendedName>
</protein>
<dbReference type="AlphaFoldDB" id="A0A1B6E3T6"/>
<dbReference type="GO" id="GO:0005737">
    <property type="term" value="C:cytoplasm"/>
    <property type="evidence" value="ECO:0007669"/>
    <property type="project" value="TreeGrafter"/>
</dbReference>
<dbReference type="Pfam" id="PF15011">
    <property type="entry name" value="CA109-like"/>
    <property type="match status" value="1"/>
</dbReference>
<dbReference type="EMBL" id="GEDC01004706">
    <property type="protein sequence ID" value="JAS32592.1"/>
    <property type="molecule type" value="Transcribed_RNA"/>
</dbReference>
<gene>
    <name evidence="1" type="ORF">g.11344</name>
</gene>
<dbReference type="PANTHER" id="PTHR16234">
    <property type="entry name" value="SIMILAR TO HYPOTHETICAL PROTEIN FLJ20508"/>
    <property type="match status" value="1"/>
</dbReference>
<organism evidence="1">
    <name type="scientific">Clastoptera arizonana</name>
    <name type="common">Arizona spittle bug</name>
    <dbReference type="NCBI Taxonomy" id="38151"/>
    <lineage>
        <taxon>Eukaryota</taxon>
        <taxon>Metazoa</taxon>
        <taxon>Ecdysozoa</taxon>
        <taxon>Arthropoda</taxon>
        <taxon>Hexapoda</taxon>
        <taxon>Insecta</taxon>
        <taxon>Pterygota</taxon>
        <taxon>Neoptera</taxon>
        <taxon>Paraneoptera</taxon>
        <taxon>Hemiptera</taxon>
        <taxon>Auchenorrhyncha</taxon>
        <taxon>Cercopoidea</taxon>
        <taxon>Clastopteridae</taxon>
        <taxon>Clastoptera</taxon>
    </lineage>
</organism>
<accession>A0A1B6E3T6</accession>
<name>A0A1B6E3T6_9HEMI</name>
<dbReference type="PANTHER" id="PTHR16234:SF5">
    <property type="entry name" value="AFG2-INTERACTING RIBOSOME MATURATION FACTOR"/>
    <property type="match status" value="1"/>
</dbReference>
<proteinExistence type="predicted"/>
<evidence type="ECO:0000313" key="1">
    <source>
        <dbReference type="EMBL" id="JAS32592.1"/>
    </source>
</evidence>
<feature type="non-terminal residue" evidence="1">
    <location>
        <position position="1"/>
    </location>
</feature>
<sequence>YFQGNVGYLCSKLCYKMEHSEKCLKDFFKSLRIIKNQWESLESQANRLIEAMQNQTEQLQLISIADLEEDFTSQFPDIKERLIGKVLCNVEEEMMSLKKILEHMTSYVEELRSKYLAIEHSYYKMNIENIVEEFNPLRPSLSDLLEFALDAFRFYQVLLVTKKISMETVDYFDNKSVLKIEQAFKTTSERKSHIENMLLLTQFYEES</sequence>
<dbReference type="InterPro" id="IPR029159">
    <property type="entry name" value="CA109-like"/>
</dbReference>